<reference evidence="1" key="1">
    <citation type="submission" date="2015-07" db="EMBL/GenBank/DDBJ databases">
        <title>MeaNS - Measles Nucleotide Surveillance Program.</title>
        <authorList>
            <person name="Tran T."/>
            <person name="Druce J."/>
        </authorList>
    </citation>
    <scope>NUCLEOTIDE SEQUENCE</scope>
    <source>
        <strain evidence="1">UCB-OBI-ISO-001</strain>
        <tissue evidence="1">Gonad</tissue>
    </source>
</reference>
<gene>
    <name evidence="1" type="ORF">OCBIM_22014010mg</name>
</gene>
<evidence type="ECO:0000313" key="1">
    <source>
        <dbReference type="EMBL" id="KOF65911.1"/>
    </source>
</evidence>
<organism evidence="1">
    <name type="scientific">Octopus bimaculoides</name>
    <name type="common">California two-spotted octopus</name>
    <dbReference type="NCBI Taxonomy" id="37653"/>
    <lineage>
        <taxon>Eukaryota</taxon>
        <taxon>Metazoa</taxon>
        <taxon>Spiralia</taxon>
        <taxon>Lophotrochozoa</taxon>
        <taxon>Mollusca</taxon>
        <taxon>Cephalopoda</taxon>
        <taxon>Coleoidea</taxon>
        <taxon>Octopodiformes</taxon>
        <taxon>Octopoda</taxon>
        <taxon>Incirrata</taxon>
        <taxon>Octopodidae</taxon>
        <taxon>Octopus</taxon>
    </lineage>
</organism>
<dbReference type="AlphaFoldDB" id="A0A0L8FMH8"/>
<name>A0A0L8FMH8_OCTBM</name>
<proteinExistence type="predicted"/>
<accession>A0A0L8FMH8</accession>
<sequence length="99" mass="12530">MYGHIYNGRMEPMHMMSMDFHGRYMDSYGRMVDPRSYGFYGRYHDQDSYYGRSMYNNHNFHDFDRFHRFDYFMNFPDMFMDMSGYEMDFNGRWMNMHRF</sequence>
<protein>
    <submittedName>
        <fullName evidence="1">Uncharacterized protein</fullName>
    </submittedName>
</protein>
<dbReference type="OrthoDB" id="3937590at2759"/>
<dbReference type="EMBL" id="KQ428720">
    <property type="protein sequence ID" value="KOF65911.1"/>
    <property type="molecule type" value="Genomic_DNA"/>
</dbReference>